<proteinExistence type="predicted"/>
<comment type="caution">
    <text evidence="1">The sequence shown here is derived from an EMBL/GenBank/DDBJ whole genome shotgun (WGS) entry which is preliminary data.</text>
</comment>
<accession>A0A656GKM7</accession>
<name>A0A656GKM7_PSEA0</name>
<organism evidence="1 2">
    <name type="scientific">Pseudomonas amygdali pv. mori str. 301020</name>
    <dbReference type="NCBI Taxonomy" id="629261"/>
    <lineage>
        <taxon>Bacteria</taxon>
        <taxon>Pseudomonadati</taxon>
        <taxon>Pseudomonadota</taxon>
        <taxon>Gammaproteobacteria</taxon>
        <taxon>Pseudomonadales</taxon>
        <taxon>Pseudomonadaceae</taxon>
        <taxon>Pseudomonas</taxon>
        <taxon>Pseudomonas amygdali</taxon>
    </lineage>
</organism>
<evidence type="ECO:0000313" key="1">
    <source>
        <dbReference type="EMBL" id="EGH25880.1"/>
    </source>
</evidence>
<feature type="non-terminal residue" evidence="1">
    <location>
        <position position="112"/>
    </location>
</feature>
<sequence>MWPVIALGTFEPWQVLHVRTRQALPGCRQVFLDPQQIDGRAGRGSAKRLPADLACEGVVLQVEEPGGALDIGEGFGTGHLLPLKYLARAECPFELADEFFRCFGRRDTASPG</sequence>
<reference evidence="1 2" key="1">
    <citation type="journal article" date="2011" name="PLoS Pathog.">
        <title>Dynamic evolution of pathogenicity revealed by sequencing and comparative genomics of 19 Pseudomonas syringae isolates.</title>
        <authorList>
            <person name="Baltrus D.A."/>
            <person name="Nishimura M.T."/>
            <person name="Romanchuk A."/>
            <person name="Chang J.H."/>
            <person name="Mukhtar M.S."/>
            <person name="Cherkis K."/>
            <person name="Roach J."/>
            <person name="Grant S.R."/>
            <person name="Jones C.D."/>
            <person name="Dangl J.L."/>
        </authorList>
    </citation>
    <scope>NUCLEOTIDE SEQUENCE [LARGE SCALE GENOMIC DNA]</scope>
    <source>
        <strain evidence="1 2">301020</strain>
    </source>
</reference>
<gene>
    <name evidence="1" type="ORF">PSYMO_32484</name>
</gene>
<evidence type="ECO:0000313" key="2">
    <source>
        <dbReference type="Proteomes" id="UP000003465"/>
    </source>
</evidence>
<dbReference type="Proteomes" id="UP000003465">
    <property type="component" value="Unassembled WGS sequence"/>
</dbReference>
<dbReference type="AlphaFoldDB" id="A0A656GKM7"/>
<dbReference type="EMBL" id="AEAG01001688">
    <property type="protein sequence ID" value="EGH25880.1"/>
    <property type="molecule type" value="Genomic_DNA"/>
</dbReference>
<protein>
    <submittedName>
        <fullName evidence="1">Uncharacterized protein</fullName>
    </submittedName>
</protein>